<name>A0A8T6YTL9_9GAMM</name>
<evidence type="ECO:0000313" key="2">
    <source>
        <dbReference type="Proteomes" id="UP000307537"/>
    </source>
</evidence>
<dbReference type="SUPFAM" id="SSF160424">
    <property type="entry name" value="BH3703-like"/>
    <property type="match status" value="1"/>
</dbReference>
<accession>A0A8T6YTL9</accession>
<dbReference type="InterPro" id="IPR006728">
    <property type="entry name" value="YezG-like"/>
</dbReference>
<dbReference type="EMBL" id="PNCO02000001">
    <property type="protein sequence ID" value="NKC20262.1"/>
    <property type="molecule type" value="Genomic_DNA"/>
</dbReference>
<dbReference type="AlphaFoldDB" id="A0A8T6YTL9"/>
<dbReference type="Proteomes" id="UP000307537">
    <property type="component" value="Unassembled WGS sequence"/>
</dbReference>
<keyword evidence="2" id="KW-1185">Reference proteome</keyword>
<reference evidence="1" key="1">
    <citation type="submission" date="2019-10" db="EMBL/GenBank/DDBJ databases">
        <authorList>
            <person name="Paulsen S."/>
        </authorList>
    </citation>
    <scope>NUCLEOTIDE SEQUENCE</scope>
    <source>
        <strain evidence="1">S4498</strain>
    </source>
</reference>
<gene>
    <name evidence="1" type="ORF">CWC29_015800</name>
</gene>
<organism evidence="1 2">
    <name type="scientific">Pseudoalteromonas galatheae</name>
    <dbReference type="NCBI Taxonomy" id="579562"/>
    <lineage>
        <taxon>Bacteria</taxon>
        <taxon>Pseudomonadati</taxon>
        <taxon>Pseudomonadota</taxon>
        <taxon>Gammaproteobacteria</taxon>
        <taxon>Alteromonadales</taxon>
        <taxon>Pseudoalteromonadaceae</taxon>
        <taxon>Pseudoalteromonas</taxon>
    </lineage>
</organism>
<dbReference type="InterPro" id="IPR036170">
    <property type="entry name" value="YezG-like_sf"/>
</dbReference>
<sequence length="130" mass="15489">MILTHFYLFSSPNINYDNSLGVITMETVHAIYNQIAQNIVNSIRTPWDEAFIDFSYYGDSAKYQGKYLHYSNNELCDFKVGYQSYRLFKQLHEITSGDPEEKWDRVRFVLKQSGEFNIDYEWDQELKDEV</sequence>
<comment type="caution">
    <text evidence="1">The sequence shown here is derived from an EMBL/GenBank/DDBJ whole genome shotgun (WGS) entry which is preliminary data.</text>
</comment>
<protein>
    <submittedName>
        <fullName evidence="1">DUF600 family protein</fullName>
    </submittedName>
</protein>
<dbReference type="Pfam" id="PF04634">
    <property type="entry name" value="YezG-like"/>
    <property type="match status" value="1"/>
</dbReference>
<proteinExistence type="predicted"/>
<dbReference type="Gene3D" id="3.30.500.20">
    <property type="entry name" value="BH3703-like domains"/>
    <property type="match status" value="1"/>
</dbReference>
<evidence type="ECO:0000313" key="1">
    <source>
        <dbReference type="EMBL" id="NKC20262.1"/>
    </source>
</evidence>